<dbReference type="FunFam" id="2.10.110.10:FF:000069">
    <property type="entry name" value="Uncharacterized protein, isoform Z"/>
    <property type="match status" value="1"/>
</dbReference>
<dbReference type="PROSITE" id="PS50023">
    <property type="entry name" value="LIM_DOMAIN_2"/>
    <property type="match status" value="2"/>
</dbReference>
<name>T1G422_HELRO</name>
<dbReference type="KEGG" id="hro:HELRODRAFT_80575"/>
<gene>
    <name evidence="7" type="primary">20215820</name>
    <name evidence="6" type="ORF">HELRODRAFT_80575</name>
</gene>
<protein>
    <recommendedName>
        <fullName evidence="5">LIM zinc-binding domain-containing protein</fullName>
    </recommendedName>
</protein>
<dbReference type="InterPro" id="IPR001781">
    <property type="entry name" value="Znf_LIM"/>
</dbReference>
<dbReference type="Pfam" id="PF00412">
    <property type="entry name" value="LIM"/>
    <property type="match status" value="3"/>
</dbReference>
<evidence type="ECO:0000259" key="5">
    <source>
        <dbReference type="PROSITE" id="PS50023"/>
    </source>
</evidence>
<evidence type="ECO:0000313" key="7">
    <source>
        <dbReference type="EnsemblMetazoa" id="HelroP80575"/>
    </source>
</evidence>
<dbReference type="STRING" id="6412.T1G422"/>
<reference evidence="6 8" key="2">
    <citation type="journal article" date="2013" name="Nature">
        <title>Insights into bilaterian evolution from three spiralian genomes.</title>
        <authorList>
            <person name="Simakov O."/>
            <person name="Marletaz F."/>
            <person name="Cho S.J."/>
            <person name="Edsinger-Gonzales E."/>
            <person name="Havlak P."/>
            <person name="Hellsten U."/>
            <person name="Kuo D.H."/>
            <person name="Larsson T."/>
            <person name="Lv J."/>
            <person name="Arendt D."/>
            <person name="Savage R."/>
            <person name="Osoegawa K."/>
            <person name="de Jong P."/>
            <person name="Grimwood J."/>
            <person name="Chapman J.A."/>
            <person name="Shapiro H."/>
            <person name="Aerts A."/>
            <person name="Otillar R.P."/>
            <person name="Terry A.Y."/>
            <person name="Boore J.L."/>
            <person name="Grigoriev I.V."/>
            <person name="Lindberg D.R."/>
            <person name="Seaver E.C."/>
            <person name="Weisblat D.A."/>
            <person name="Putnam N.H."/>
            <person name="Rokhsar D.S."/>
        </authorList>
    </citation>
    <scope>NUCLEOTIDE SEQUENCE</scope>
</reference>
<dbReference type="eggNOG" id="KOG1703">
    <property type="taxonomic scope" value="Eukaryota"/>
</dbReference>
<dbReference type="SMART" id="SM00132">
    <property type="entry name" value="LIM"/>
    <property type="match status" value="3"/>
</dbReference>
<keyword evidence="3 4" id="KW-0440">LIM domain</keyword>
<dbReference type="GO" id="GO:0046872">
    <property type="term" value="F:metal ion binding"/>
    <property type="evidence" value="ECO:0007669"/>
    <property type="project" value="UniProtKB-KW"/>
</dbReference>
<dbReference type="RefSeq" id="XP_009018511.1">
    <property type="nucleotide sequence ID" value="XM_009020263.1"/>
</dbReference>
<feature type="domain" description="LIM zinc-binding" evidence="5">
    <location>
        <begin position="66"/>
        <end position="125"/>
    </location>
</feature>
<dbReference type="CTD" id="20215820"/>
<evidence type="ECO:0000313" key="8">
    <source>
        <dbReference type="Proteomes" id="UP000015101"/>
    </source>
</evidence>
<dbReference type="PANTHER" id="PTHR24214">
    <property type="entry name" value="PDZ AND LIM DOMAIN PROTEIN ZASP"/>
    <property type="match status" value="1"/>
</dbReference>
<dbReference type="InterPro" id="IPR050604">
    <property type="entry name" value="PDZ-LIM_domain"/>
</dbReference>
<dbReference type="OrthoDB" id="5911912at2759"/>
<dbReference type="InParanoid" id="T1G422"/>
<sequence length="185" mass="20607">GARVPICTSCHISIRGPFIAALDKTWCPDHFVCANPACAVPLINCGFVEEADQLYCENDFEKYLAPKCAKCSRAIVGEVVNALRNTYHMHCFVCVACGQPIGSGSFHNEDGKIYCIKDWGKLFQTKCYGCQFPIEPGDKWVEALSQNWHSECFNCSTCQMNLEGQPFCAKNGKPYCKKHGATRNF</sequence>
<dbReference type="GeneID" id="20215820"/>
<keyword evidence="8" id="KW-1185">Reference proteome</keyword>
<evidence type="ECO:0000256" key="2">
    <source>
        <dbReference type="ARBA" id="ARBA00022833"/>
    </source>
</evidence>
<dbReference type="AlphaFoldDB" id="T1G422"/>
<evidence type="ECO:0000256" key="1">
    <source>
        <dbReference type="ARBA" id="ARBA00022723"/>
    </source>
</evidence>
<dbReference type="FunFam" id="2.10.110.10:FF:000010">
    <property type="entry name" value="PDZ and LIM domain protein 5"/>
    <property type="match status" value="1"/>
</dbReference>
<keyword evidence="1 4" id="KW-0479">Metal-binding</keyword>
<evidence type="ECO:0000256" key="3">
    <source>
        <dbReference type="ARBA" id="ARBA00023038"/>
    </source>
</evidence>
<dbReference type="FunFam" id="2.10.110.10:FF:000020">
    <property type="entry name" value="PDZ and LIM domain protein 5"/>
    <property type="match status" value="1"/>
</dbReference>
<reference evidence="8" key="1">
    <citation type="submission" date="2012-12" db="EMBL/GenBank/DDBJ databases">
        <authorList>
            <person name="Hellsten U."/>
            <person name="Grimwood J."/>
            <person name="Chapman J.A."/>
            <person name="Shapiro H."/>
            <person name="Aerts A."/>
            <person name="Otillar R.P."/>
            <person name="Terry A.Y."/>
            <person name="Boore J.L."/>
            <person name="Simakov O."/>
            <person name="Marletaz F."/>
            <person name="Cho S.-J."/>
            <person name="Edsinger-Gonzales E."/>
            <person name="Havlak P."/>
            <person name="Kuo D.-H."/>
            <person name="Larsson T."/>
            <person name="Lv J."/>
            <person name="Arendt D."/>
            <person name="Savage R."/>
            <person name="Osoegawa K."/>
            <person name="de Jong P."/>
            <person name="Lindberg D.R."/>
            <person name="Seaver E.C."/>
            <person name="Weisblat D.A."/>
            <person name="Putnam N.H."/>
            <person name="Grigoriev I.V."/>
            <person name="Rokhsar D.S."/>
        </authorList>
    </citation>
    <scope>NUCLEOTIDE SEQUENCE</scope>
</reference>
<evidence type="ECO:0000256" key="4">
    <source>
        <dbReference type="PROSITE-ProRule" id="PRU00125"/>
    </source>
</evidence>
<reference evidence="7" key="3">
    <citation type="submission" date="2015-06" db="UniProtKB">
        <authorList>
            <consortium name="EnsemblMetazoa"/>
        </authorList>
    </citation>
    <scope>IDENTIFICATION</scope>
</reference>
<dbReference type="SUPFAM" id="SSF57716">
    <property type="entry name" value="Glucocorticoid receptor-like (DNA-binding domain)"/>
    <property type="match status" value="4"/>
</dbReference>
<proteinExistence type="predicted"/>
<dbReference type="Gene3D" id="2.10.110.10">
    <property type="entry name" value="Cysteine Rich Protein"/>
    <property type="match status" value="3"/>
</dbReference>
<accession>T1G422</accession>
<dbReference type="OMA" id="EDCFCCD"/>
<dbReference type="HOGENOM" id="CLU_001357_4_2_1"/>
<organism evidence="7 8">
    <name type="scientific">Helobdella robusta</name>
    <name type="common">Californian leech</name>
    <dbReference type="NCBI Taxonomy" id="6412"/>
    <lineage>
        <taxon>Eukaryota</taxon>
        <taxon>Metazoa</taxon>
        <taxon>Spiralia</taxon>
        <taxon>Lophotrochozoa</taxon>
        <taxon>Annelida</taxon>
        <taxon>Clitellata</taxon>
        <taxon>Hirudinea</taxon>
        <taxon>Rhynchobdellida</taxon>
        <taxon>Glossiphoniidae</taxon>
        <taxon>Helobdella</taxon>
    </lineage>
</organism>
<dbReference type="EMBL" id="KB096633">
    <property type="protein sequence ID" value="ESO03363.1"/>
    <property type="molecule type" value="Genomic_DNA"/>
</dbReference>
<dbReference type="PANTHER" id="PTHR24214:SF38">
    <property type="entry name" value="PDZ AND LIM DOMAIN PROTEIN ZASP-RELATED"/>
    <property type="match status" value="1"/>
</dbReference>
<dbReference type="Proteomes" id="UP000015101">
    <property type="component" value="Unassembled WGS sequence"/>
</dbReference>
<feature type="domain" description="LIM zinc-binding" evidence="5">
    <location>
        <begin position="126"/>
        <end position="185"/>
    </location>
</feature>
<dbReference type="EMBL" id="AMQM01004650">
    <property type="status" value="NOT_ANNOTATED_CDS"/>
    <property type="molecule type" value="Genomic_DNA"/>
</dbReference>
<dbReference type="PROSITE" id="PS00478">
    <property type="entry name" value="LIM_DOMAIN_1"/>
    <property type="match status" value="2"/>
</dbReference>
<evidence type="ECO:0000313" key="6">
    <source>
        <dbReference type="EMBL" id="ESO03363.1"/>
    </source>
</evidence>
<dbReference type="EnsemblMetazoa" id="HelroT80575">
    <property type="protein sequence ID" value="HelroP80575"/>
    <property type="gene ID" value="HelroG80575"/>
</dbReference>
<keyword evidence="2 4" id="KW-0862">Zinc</keyword>